<feature type="domain" description="Helicase C-terminal" evidence="3">
    <location>
        <begin position="814"/>
        <end position="980"/>
    </location>
</feature>
<dbReference type="AlphaFoldDB" id="A0A6J6YGN6"/>
<organism evidence="6">
    <name type="scientific">freshwater metagenome</name>
    <dbReference type="NCBI Taxonomy" id="449393"/>
    <lineage>
        <taxon>unclassified sequences</taxon>
        <taxon>metagenomes</taxon>
        <taxon>ecological metagenomes</taxon>
    </lineage>
</organism>
<dbReference type="SMART" id="SM00490">
    <property type="entry name" value="HELICc"/>
    <property type="match status" value="1"/>
</dbReference>
<sequence>MAARTPPPALQLAWYDGHAFAWQPGRGAYGGNLHHEVARVARRASLAYSGATRLLPMQLPEGATQVMCQRLDSATLSALGELDALHHEISASVAWFGAVHRYATDVVVRGRVLPVLTHVGTPASGLAYWLAEWQPLAADVQAAEALLAAMPQVVAAAAPVEPRELLHSMVDRLCRLTLAHRGWKAVLPDTRAINGRALRIISRALIAEHGQFPVSSELGEAVAHIARELSTMERRAQGEPIVRVRLRLGMPEQAVDDATGFPIGDSDPSIAAWPLSLELVDVDDRSRWCTADELRAGAPNARVLAGHERFHHLLQQRLHQAATDIGLAVPELASWLAEPSVGVDVEVAAAALEGTDALAIAGVELLAPEKLIRRRPSTRATAQPKEGNSSGRFAASALMEWQVVVDGNPVSDEVLQRAAEDGANLIEVGGRWVQIDRAEARRALANLQQHRAEHGEMSALQLLNLAAELQRELEAAGLAEDAAVTDLLQATGWAGELLDGLPDEALTEGVVPEGFTATLRPYQRRGLGWLQFLHRLGLGGCLADDMGLGKTPTTLAHLAGLPGPHLVVCPLSVVRNWESETARFVPLMRVMVHHGTGRAGDAEFVKLVGQHDLVVTTYQVAARDLETFQKVPWSTVVLDEAQAVKNPDTRTARAMRALQAGQRLALTGTPVENRLSELWSIFQIVAPGLLGNAAQFRQHFIQPIEREHDVAATLELRRLTGPFLLRRTKADKSLVPDLPDKVEQVAWAPLTREQAHMYQAVVDQLLADAQQATGMRRRGLVLAALTRLKQICNHPAHALGDGSKLAGRSGKLHRFDELVTDLLDAGEQALVFTQFREMGLLLQQHLLERFNQTVPFLHGGITKPHRDRMVESFQAGTASSPLLLVSLKAGGTGLNLTAASRVVHYDRWWNPAVEDQATDRAWRIGQSRAVFVHKLVCEGTVEERIDALINDKRKLADAVVGTTGEAWLSELSTDALRDLVVLDHSKVRNS</sequence>
<dbReference type="InterPro" id="IPR001650">
    <property type="entry name" value="Helicase_C-like"/>
</dbReference>
<dbReference type="InterPro" id="IPR038718">
    <property type="entry name" value="SNF2-like_sf"/>
</dbReference>
<evidence type="ECO:0000313" key="4">
    <source>
        <dbReference type="EMBL" id="CAB4363201.1"/>
    </source>
</evidence>
<dbReference type="EMBL" id="CAFAAV010000025">
    <property type="protein sequence ID" value="CAB4807413.1"/>
    <property type="molecule type" value="Genomic_DNA"/>
</dbReference>
<dbReference type="EMBL" id="CAEZYF010000012">
    <property type="protein sequence ID" value="CAB4729081.1"/>
    <property type="molecule type" value="Genomic_DNA"/>
</dbReference>
<dbReference type="InterPro" id="IPR022138">
    <property type="entry name" value="DUF3670"/>
</dbReference>
<dbReference type="GO" id="GO:0005524">
    <property type="term" value="F:ATP binding"/>
    <property type="evidence" value="ECO:0007669"/>
    <property type="project" value="InterPro"/>
</dbReference>
<dbReference type="InterPro" id="IPR050496">
    <property type="entry name" value="SNF2_RAD54_helicase_repair"/>
</dbReference>
<name>A0A6J6YGN6_9ZZZZ</name>
<dbReference type="Gene3D" id="3.40.50.300">
    <property type="entry name" value="P-loop containing nucleotide triphosphate hydrolases"/>
    <property type="match status" value="1"/>
</dbReference>
<accession>A0A6J6YGN6</accession>
<dbReference type="CDD" id="cd18793">
    <property type="entry name" value="SF2_C_SNF"/>
    <property type="match status" value="1"/>
</dbReference>
<dbReference type="Gene3D" id="3.40.50.10810">
    <property type="entry name" value="Tandem AAA-ATPase domain"/>
    <property type="match status" value="1"/>
</dbReference>
<feature type="domain" description="Helicase ATP-binding" evidence="2">
    <location>
        <begin position="531"/>
        <end position="688"/>
    </location>
</feature>
<keyword evidence="1" id="KW-0378">Hydrolase</keyword>
<dbReference type="PROSITE" id="PS51194">
    <property type="entry name" value="HELICASE_CTER"/>
    <property type="match status" value="1"/>
</dbReference>
<gene>
    <name evidence="5" type="ORF">UFOPK2656_01975</name>
    <name evidence="6" type="ORF">UFOPK3099_00505</name>
    <name evidence="7" type="ORF">UFOPK3267_00018</name>
    <name evidence="8" type="ORF">UFOPK3651_00843</name>
    <name evidence="9" type="ORF">UFOPK3931_01760</name>
    <name evidence="4" type="ORF">UFOPK4189_00982</name>
</gene>
<evidence type="ECO:0000259" key="3">
    <source>
        <dbReference type="PROSITE" id="PS51194"/>
    </source>
</evidence>
<dbReference type="PANTHER" id="PTHR45629:SF7">
    <property type="entry name" value="DNA EXCISION REPAIR PROTEIN ERCC-6-RELATED"/>
    <property type="match status" value="1"/>
</dbReference>
<dbReference type="PANTHER" id="PTHR45629">
    <property type="entry name" value="SNF2/RAD54 FAMILY MEMBER"/>
    <property type="match status" value="1"/>
</dbReference>
<reference evidence="6" key="1">
    <citation type="submission" date="2020-05" db="EMBL/GenBank/DDBJ databases">
        <authorList>
            <person name="Chiriac C."/>
            <person name="Salcher M."/>
            <person name="Ghai R."/>
            <person name="Kavagutti S V."/>
        </authorList>
    </citation>
    <scope>NUCLEOTIDE SEQUENCE</scope>
</reference>
<dbReference type="InterPro" id="IPR000330">
    <property type="entry name" value="SNF2_N"/>
</dbReference>
<dbReference type="Pfam" id="PF12419">
    <property type="entry name" value="DUF3670"/>
    <property type="match status" value="1"/>
</dbReference>
<evidence type="ECO:0000313" key="5">
    <source>
        <dbReference type="EMBL" id="CAB4729081.1"/>
    </source>
</evidence>
<dbReference type="SMART" id="SM00487">
    <property type="entry name" value="DEXDc"/>
    <property type="match status" value="1"/>
</dbReference>
<dbReference type="FunFam" id="3.40.50.300:FF:000533">
    <property type="entry name" value="Helicase, Snf2 family"/>
    <property type="match status" value="1"/>
</dbReference>
<dbReference type="InterPro" id="IPR027417">
    <property type="entry name" value="P-loop_NTPase"/>
</dbReference>
<evidence type="ECO:0000259" key="2">
    <source>
        <dbReference type="PROSITE" id="PS51192"/>
    </source>
</evidence>
<dbReference type="InterPro" id="IPR014001">
    <property type="entry name" value="Helicase_ATP-bd"/>
</dbReference>
<dbReference type="EMBL" id="CAFBOL010000046">
    <property type="protein sequence ID" value="CAB4995398.1"/>
    <property type="molecule type" value="Genomic_DNA"/>
</dbReference>
<dbReference type="GO" id="GO:0016787">
    <property type="term" value="F:hydrolase activity"/>
    <property type="evidence" value="ECO:0007669"/>
    <property type="project" value="UniProtKB-KW"/>
</dbReference>
<evidence type="ECO:0000313" key="8">
    <source>
        <dbReference type="EMBL" id="CAB4920858.1"/>
    </source>
</evidence>
<dbReference type="GO" id="GO:0015616">
    <property type="term" value="F:DNA translocase activity"/>
    <property type="evidence" value="ECO:0007669"/>
    <property type="project" value="TreeGrafter"/>
</dbReference>
<evidence type="ECO:0000313" key="9">
    <source>
        <dbReference type="EMBL" id="CAB4995398.1"/>
    </source>
</evidence>
<evidence type="ECO:0000256" key="1">
    <source>
        <dbReference type="ARBA" id="ARBA00022801"/>
    </source>
</evidence>
<dbReference type="EMBL" id="CAESGF010000004">
    <property type="protein sequence ID" value="CAB4363201.1"/>
    <property type="molecule type" value="Genomic_DNA"/>
</dbReference>
<dbReference type="Pfam" id="PF00176">
    <property type="entry name" value="SNF2-rel_dom"/>
    <property type="match status" value="1"/>
</dbReference>
<dbReference type="EMBL" id="CAFBMT010000004">
    <property type="protein sequence ID" value="CAB4920858.1"/>
    <property type="molecule type" value="Genomic_DNA"/>
</dbReference>
<dbReference type="PROSITE" id="PS51192">
    <property type="entry name" value="HELICASE_ATP_BIND_1"/>
    <property type="match status" value="1"/>
</dbReference>
<dbReference type="Pfam" id="PF00271">
    <property type="entry name" value="Helicase_C"/>
    <property type="match status" value="1"/>
</dbReference>
<dbReference type="SUPFAM" id="SSF52540">
    <property type="entry name" value="P-loop containing nucleoside triphosphate hydrolases"/>
    <property type="match status" value="2"/>
</dbReference>
<protein>
    <submittedName>
        <fullName evidence="6">Unannotated protein</fullName>
    </submittedName>
</protein>
<dbReference type="CDD" id="cd18012">
    <property type="entry name" value="DEXQc_arch_SWI2_SNF2"/>
    <property type="match status" value="1"/>
</dbReference>
<proteinExistence type="predicted"/>
<evidence type="ECO:0000313" key="6">
    <source>
        <dbReference type="EMBL" id="CAB4807413.1"/>
    </source>
</evidence>
<dbReference type="InterPro" id="IPR049730">
    <property type="entry name" value="SNF2/RAD54-like_C"/>
</dbReference>
<dbReference type="EMBL" id="CAFBIY010000001">
    <property type="protein sequence ID" value="CAB4845866.1"/>
    <property type="molecule type" value="Genomic_DNA"/>
</dbReference>
<evidence type="ECO:0000313" key="7">
    <source>
        <dbReference type="EMBL" id="CAB4845866.1"/>
    </source>
</evidence>